<dbReference type="AlphaFoldDB" id="A0AAP0HWV0"/>
<organism evidence="2 3">
    <name type="scientific">Stephania cephalantha</name>
    <dbReference type="NCBI Taxonomy" id="152367"/>
    <lineage>
        <taxon>Eukaryota</taxon>
        <taxon>Viridiplantae</taxon>
        <taxon>Streptophyta</taxon>
        <taxon>Embryophyta</taxon>
        <taxon>Tracheophyta</taxon>
        <taxon>Spermatophyta</taxon>
        <taxon>Magnoliopsida</taxon>
        <taxon>Ranunculales</taxon>
        <taxon>Menispermaceae</taxon>
        <taxon>Menispermoideae</taxon>
        <taxon>Cissampelideae</taxon>
        <taxon>Stephania</taxon>
    </lineage>
</organism>
<reference evidence="2 3" key="1">
    <citation type="submission" date="2024-01" db="EMBL/GenBank/DDBJ databases">
        <title>Genome assemblies of Stephania.</title>
        <authorList>
            <person name="Yang L."/>
        </authorList>
    </citation>
    <scope>NUCLEOTIDE SEQUENCE [LARGE SCALE GENOMIC DNA]</scope>
    <source>
        <strain evidence="2">JXDWG</strain>
        <tissue evidence="2">Leaf</tissue>
    </source>
</reference>
<keyword evidence="1" id="KW-0732">Signal</keyword>
<proteinExistence type="predicted"/>
<name>A0AAP0HWV0_9MAGN</name>
<dbReference type="Proteomes" id="UP001419268">
    <property type="component" value="Unassembled WGS sequence"/>
</dbReference>
<evidence type="ECO:0000313" key="3">
    <source>
        <dbReference type="Proteomes" id="UP001419268"/>
    </source>
</evidence>
<gene>
    <name evidence="2" type="ORF">Scep_021437</name>
</gene>
<keyword evidence="3" id="KW-1185">Reference proteome</keyword>
<accession>A0AAP0HWV0</accession>
<protein>
    <recommendedName>
        <fullName evidence="4">Secreted protein</fullName>
    </recommendedName>
</protein>
<evidence type="ECO:0008006" key="4">
    <source>
        <dbReference type="Google" id="ProtNLM"/>
    </source>
</evidence>
<sequence>MLRVVAFFFFFFDDMCVTMFPLFLTKLQVQSVVVDGQTVSLGLWDTTDMLVLLLLKESRMFLRFLLPFFLLKESLLFKIQSLFDFQSF</sequence>
<comment type="caution">
    <text evidence="2">The sequence shown here is derived from an EMBL/GenBank/DDBJ whole genome shotgun (WGS) entry which is preliminary data.</text>
</comment>
<evidence type="ECO:0000313" key="2">
    <source>
        <dbReference type="EMBL" id="KAK9104593.1"/>
    </source>
</evidence>
<feature type="signal peptide" evidence="1">
    <location>
        <begin position="1"/>
        <end position="18"/>
    </location>
</feature>
<feature type="chain" id="PRO_5042823902" description="Secreted protein" evidence="1">
    <location>
        <begin position="19"/>
        <end position="88"/>
    </location>
</feature>
<evidence type="ECO:0000256" key="1">
    <source>
        <dbReference type="SAM" id="SignalP"/>
    </source>
</evidence>
<dbReference type="EMBL" id="JBBNAG010000009">
    <property type="protein sequence ID" value="KAK9104593.1"/>
    <property type="molecule type" value="Genomic_DNA"/>
</dbReference>